<accession>A0A0P1B6D0</accession>
<dbReference type="Proteomes" id="UP000054928">
    <property type="component" value="Unassembled WGS sequence"/>
</dbReference>
<name>A0A0P1B6D0_PLAHL</name>
<feature type="compositionally biased region" description="Basic and acidic residues" evidence="1">
    <location>
        <begin position="9"/>
        <end position="25"/>
    </location>
</feature>
<dbReference type="EMBL" id="CCYD01003101">
    <property type="protein sequence ID" value="CEG49845.1"/>
    <property type="molecule type" value="Genomic_DNA"/>
</dbReference>
<evidence type="ECO:0000313" key="3">
    <source>
        <dbReference type="Proteomes" id="UP000054928"/>
    </source>
</evidence>
<organism evidence="2 3">
    <name type="scientific">Plasmopara halstedii</name>
    <name type="common">Downy mildew of sunflower</name>
    <dbReference type="NCBI Taxonomy" id="4781"/>
    <lineage>
        <taxon>Eukaryota</taxon>
        <taxon>Sar</taxon>
        <taxon>Stramenopiles</taxon>
        <taxon>Oomycota</taxon>
        <taxon>Peronosporomycetes</taxon>
        <taxon>Peronosporales</taxon>
        <taxon>Peronosporaceae</taxon>
        <taxon>Plasmopara</taxon>
    </lineage>
</organism>
<keyword evidence="3" id="KW-1185">Reference proteome</keyword>
<feature type="region of interest" description="Disordered" evidence="1">
    <location>
        <begin position="1"/>
        <end position="25"/>
    </location>
</feature>
<dbReference type="RefSeq" id="XP_024586214.1">
    <property type="nucleotide sequence ID" value="XM_024721079.1"/>
</dbReference>
<reference evidence="3" key="1">
    <citation type="submission" date="2014-09" db="EMBL/GenBank/DDBJ databases">
        <authorList>
            <person name="Sharma Rahul"/>
            <person name="Thines Marco"/>
        </authorList>
    </citation>
    <scope>NUCLEOTIDE SEQUENCE [LARGE SCALE GENOMIC DNA]</scope>
</reference>
<proteinExistence type="predicted"/>
<protein>
    <submittedName>
        <fullName evidence="2">Uncharacterized protein</fullName>
    </submittedName>
</protein>
<evidence type="ECO:0000313" key="2">
    <source>
        <dbReference type="EMBL" id="CEG49845.1"/>
    </source>
</evidence>
<dbReference type="GeneID" id="36402641"/>
<sequence>MADDSGSDSEPHNGGHSDPDTDRRTTIYVPKIRVDSNQATNLSPARIIKAKPMILSAAANSAVDLRSFFLPERNILQIHQSVLMSG</sequence>
<dbReference type="AlphaFoldDB" id="A0A0P1B6D0"/>
<evidence type="ECO:0000256" key="1">
    <source>
        <dbReference type="SAM" id="MobiDB-lite"/>
    </source>
</evidence>